<evidence type="ECO:0000313" key="2">
    <source>
        <dbReference type="Proteomes" id="UP001156613"/>
    </source>
</evidence>
<name>A0ABQ5WI65_GLUJA</name>
<gene>
    <name evidence="1" type="ORF">GCM10010937_14550</name>
</gene>
<sequence length="149" mass="16171">MSTKYAPLPTIGDIVWCHFPQEMGVPGPKSRPALVRAVSTARNLVQVAYGTSKKTGSLYPGEFVLDPSDGGFADSGLEVRTKFDVGNLVTLPFDDTWFAPSPLLKPGTPAPKMGSLHVSYLTAAIKARETYKDYQAKKAREALRLANDK</sequence>
<dbReference type="EMBL" id="BSNT01000047">
    <property type="protein sequence ID" value="GLQ59652.1"/>
    <property type="molecule type" value="Genomic_DNA"/>
</dbReference>
<comment type="caution">
    <text evidence="1">The sequence shown here is derived from an EMBL/GenBank/DDBJ whole genome shotgun (WGS) entry which is preliminary data.</text>
</comment>
<keyword evidence="2" id="KW-1185">Reference proteome</keyword>
<evidence type="ECO:0000313" key="1">
    <source>
        <dbReference type="EMBL" id="GLQ59652.1"/>
    </source>
</evidence>
<reference evidence="2" key="1">
    <citation type="journal article" date="2019" name="Int. J. Syst. Evol. Microbiol.">
        <title>The Global Catalogue of Microorganisms (GCM) 10K type strain sequencing project: providing services to taxonomists for standard genome sequencing and annotation.</title>
        <authorList>
            <consortium name="The Broad Institute Genomics Platform"/>
            <consortium name="The Broad Institute Genome Sequencing Center for Infectious Disease"/>
            <person name="Wu L."/>
            <person name="Ma J."/>
        </authorList>
    </citation>
    <scope>NUCLEOTIDE SEQUENCE [LARGE SCALE GENOMIC DNA]</scope>
    <source>
        <strain evidence="2">NBRC 3271</strain>
    </source>
</reference>
<protein>
    <submittedName>
        <fullName evidence="1">Uncharacterized protein</fullName>
    </submittedName>
</protein>
<dbReference type="SUPFAM" id="SSF50118">
    <property type="entry name" value="Cell growth inhibitor/plasmid maintenance toxic component"/>
    <property type="match status" value="1"/>
</dbReference>
<proteinExistence type="predicted"/>
<accession>A0ABQ5WI65</accession>
<dbReference type="RefSeq" id="WP_174694505.1">
    <property type="nucleotide sequence ID" value="NZ_BEWO01000044.1"/>
</dbReference>
<organism evidence="1 2">
    <name type="scientific">Gluconobacter japonicus</name>
    <dbReference type="NCBI Taxonomy" id="376620"/>
    <lineage>
        <taxon>Bacteria</taxon>
        <taxon>Pseudomonadati</taxon>
        <taxon>Pseudomonadota</taxon>
        <taxon>Alphaproteobacteria</taxon>
        <taxon>Acetobacterales</taxon>
        <taxon>Acetobacteraceae</taxon>
        <taxon>Gluconobacter</taxon>
    </lineage>
</organism>
<dbReference type="Proteomes" id="UP001156613">
    <property type="component" value="Unassembled WGS sequence"/>
</dbReference>